<keyword evidence="3" id="KW-1185">Reference proteome</keyword>
<reference evidence="2 3" key="1">
    <citation type="submission" date="2023-03" db="EMBL/GenBank/DDBJ databases">
        <title>Draft genome sequence of the bacteria which degrade cell wall of Tricholomamatutake.</title>
        <authorList>
            <person name="Konishi Y."/>
            <person name="Fukuta Y."/>
            <person name="Shirasaka N."/>
        </authorList>
    </citation>
    <scope>NUCLEOTIDE SEQUENCE [LARGE SCALE GENOMIC DNA]</scope>
    <source>
        <strain evidence="3">mu1</strain>
    </source>
</reference>
<evidence type="ECO:0000313" key="3">
    <source>
        <dbReference type="Proteomes" id="UP001157114"/>
    </source>
</evidence>
<gene>
    <name evidence="2" type="ORF">MU1_23780</name>
</gene>
<protein>
    <submittedName>
        <fullName evidence="2">Uncharacterized protein</fullName>
    </submittedName>
</protein>
<dbReference type="RefSeq" id="WP_284238783.1">
    <property type="nucleotide sequence ID" value="NZ_BSSQ01000010.1"/>
</dbReference>
<dbReference type="Proteomes" id="UP001157114">
    <property type="component" value="Unassembled WGS sequence"/>
</dbReference>
<evidence type="ECO:0000256" key="1">
    <source>
        <dbReference type="SAM" id="Phobius"/>
    </source>
</evidence>
<accession>A0ABQ6GCR2</accession>
<name>A0ABQ6GCR2_9BACL</name>
<keyword evidence="1" id="KW-1133">Transmembrane helix</keyword>
<sequence>MNFKKAGLISGIVANVIVAVILLNQKQQQSKDEIQAESPVYETINSSDIVDYNMSKWVAEGATAMQEDISLSQQQVNQLIQWLNSSSGTTVTAIDRVDPQISAGIAIELKNDREIRIQYAKTEVYVTRNDLFKEGKLTYYKVDDPKIAGFFDTIIKVKS</sequence>
<keyword evidence="1" id="KW-0812">Transmembrane</keyword>
<dbReference type="EMBL" id="BSSQ01000010">
    <property type="protein sequence ID" value="GLX68033.1"/>
    <property type="molecule type" value="Genomic_DNA"/>
</dbReference>
<proteinExistence type="predicted"/>
<feature type="transmembrane region" description="Helical" evidence="1">
    <location>
        <begin position="6"/>
        <end position="23"/>
    </location>
</feature>
<keyword evidence="1" id="KW-0472">Membrane</keyword>
<evidence type="ECO:0000313" key="2">
    <source>
        <dbReference type="EMBL" id="GLX68033.1"/>
    </source>
</evidence>
<organism evidence="2 3">
    <name type="scientific">Paenibacillus glycanilyticus</name>
    <dbReference type="NCBI Taxonomy" id="126569"/>
    <lineage>
        <taxon>Bacteria</taxon>
        <taxon>Bacillati</taxon>
        <taxon>Bacillota</taxon>
        <taxon>Bacilli</taxon>
        <taxon>Bacillales</taxon>
        <taxon>Paenibacillaceae</taxon>
        <taxon>Paenibacillus</taxon>
    </lineage>
</organism>
<comment type="caution">
    <text evidence="2">The sequence shown here is derived from an EMBL/GenBank/DDBJ whole genome shotgun (WGS) entry which is preliminary data.</text>
</comment>